<dbReference type="PROSITE" id="PS00041">
    <property type="entry name" value="HTH_ARAC_FAMILY_1"/>
    <property type="match status" value="1"/>
</dbReference>
<dbReference type="OrthoDB" id="9801308at2"/>
<dbReference type="STRING" id="1469948.GCA_000732725_02579"/>
<dbReference type="RefSeq" id="WP_031391257.1">
    <property type="nucleotide sequence ID" value="NZ_JPNB01000002.1"/>
</dbReference>
<evidence type="ECO:0000256" key="1">
    <source>
        <dbReference type="ARBA" id="ARBA00023015"/>
    </source>
</evidence>
<evidence type="ECO:0000313" key="6">
    <source>
        <dbReference type="Proteomes" id="UP000295718"/>
    </source>
</evidence>
<dbReference type="AlphaFoldDB" id="A0A4R1R6A9"/>
<dbReference type="Gene3D" id="1.10.10.60">
    <property type="entry name" value="Homeodomain-like"/>
    <property type="match status" value="2"/>
</dbReference>
<dbReference type="InterPro" id="IPR009057">
    <property type="entry name" value="Homeodomain-like_sf"/>
</dbReference>
<dbReference type="EMBL" id="SLUO01000001">
    <property type="protein sequence ID" value="TCL61093.1"/>
    <property type="molecule type" value="Genomic_DNA"/>
</dbReference>
<proteinExistence type="predicted"/>
<dbReference type="GO" id="GO:0043565">
    <property type="term" value="F:sequence-specific DNA binding"/>
    <property type="evidence" value="ECO:0007669"/>
    <property type="project" value="InterPro"/>
</dbReference>
<keyword evidence="6" id="KW-1185">Reference proteome</keyword>
<dbReference type="PANTHER" id="PTHR43280">
    <property type="entry name" value="ARAC-FAMILY TRANSCRIPTIONAL REGULATOR"/>
    <property type="match status" value="1"/>
</dbReference>
<dbReference type="Gene3D" id="2.60.120.10">
    <property type="entry name" value="Jelly Rolls"/>
    <property type="match status" value="1"/>
</dbReference>
<dbReference type="Pfam" id="PF07883">
    <property type="entry name" value="Cupin_2"/>
    <property type="match status" value="1"/>
</dbReference>
<comment type="caution">
    <text evidence="5">The sequence shown here is derived from an EMBL/GenBank/DDBJ whole genome shotgun (WGS) entry which is preliminary data.</text>
</comment>
<accession>A0A4R1R6A9</accession>
<dbReference type="PROSITE" id="PS01124">
    <property type="entry name" value="HTH_ARAC_FAMILY_2"/>
    <property type="match status" value="1"/>
</dbReference>
<dbReference type="InterPro" id="IPR013096">
    <property type="entry name" value="Cupin_2"/>
</dbReference>
<protein>
    <submittedName>
        <fullName evidence="5">AraC-like DNA-binding protein</fullName>
    </submittedName>
</protein>
<dbReference type="InterPro" id="IPR018062">
    <property type="entry name" value="HTH_AraC-typ_CS"/>
</dbReference>
<dbReference type="InterPro" id="IPR018060">
    <property type="entry name" value="HTH_AraC"/>
</dbReference>
<keyword evidence="2 5" id="KW-0238">DNA-binding</keyword>
<evidence type="ECO:0000256" key="2">
    <source>
        <dbReference type="ARBA" id="ARBA00023125"/>
    </source>
</evidence>
<name>A0A4R1R6A9_9FIRM</name>
<evidence type="ECO:0000256" key="3">
    <source>
        <dbReference type="ARBA" id="ARBA00023163"/>
    </source>
</evidence>
<dbReference type="InterPro" id="IPR037923">
    <property type="entry name" value="HTH-like"/>
</dbReference>
<evidence type="ECO:0000259" key="4">
    <source>
        <dbReference type="PROSITE" id="PS01124"/>
    </source>
</evidence>
<dbReference type="SUPFAM" id="SSF51215">
    <property type="entry name" value="Regulatory protein AraC"/>
    <property type="match status" value="1"/>
</dbReference>
<dbReference type="GO" id="GO:0003700">
    <property type="term" value="F:DNA-binding transcription factor activity"/>
    <property type="evidence" value="ECO:0007669"/>
    <property type="project" value="InterPro"/>
</dbReference>
<dbReference type="Proteomes" id="UP000295718">
    <property type="component" value="Unassembled WGS sequence"/>
</dbReference>
<gene>
    <name evidence="5" type="ORF">EDD76_101190</name>
</gene>
<feature type="domain" description="HTH araC/xylS-type" evidence="4">
    <location>
        <begin position="178"/>
        <end position="276"/>
    </location>
</feature>
<dbReference type="Pfam" id="PF12833">
    <property type="entry name" value="HTH_18"/>
    <property type="match status" value="1"/>
</dbReference>
<sequence length="286" mass="32860">MSNESIQLEKKELSKVNFTLRYISISKYEGDWQSLPHTHHFTELFYVISGRGVFLIENELVPVKPNDLVIINPHIEHTEKTMTNDPMEYIVFGVDGLAFSFEHMKEEGRKNYSYYSYTSSKNHLVDFAQLMLKEFREKKSGFDVVCQSILQVLLIYISREQHLSIISDSTFKISKECALAKRYIDINYTKNITLDSLAEVTHINKYYLAHSFASCLGQSPISYLTDKRLKASMELLINTNHSIAQVASGTGFSSQSYFSQTFKKTVGMTPQQYRKMHAPGIKKAET</sequence>
<dbReference type="SUPFAM" id="SSF46689">
    <property type="entry name" value="Homeodomain-like"/>
    <property type="match status" value="2"/>
</dbReference>
<dbReference type="InterPro" id="IPR014710">
    <property type="entry name" value="RmlC-like_jellyroll"/>
</dbReference>
<keyword evidence="3" id="KW-0804">Transcription</keyword>
<dbReference type="PANTHER" id="PTHR43280:SF28">
    <property type="entry name" value="HTH-TYPE TRANSCRIPTIONAL ACTIVATOR RHAS"/>
    <property type="match status" value="1"/>
</dbReference>
<dbReference type="InterPro" id="IPR020449">
    <property type="entry name" value="Tscrpt_reg_AraC-type_HTH"/>
</dbReference>
<keyword evidence="1" id="KW-0805">Transcription regulation</keyword>
<dbReference type="SMART" id="SM00342">
    <property type="entry name" value="HTH_ARAC"/>
    <property type="match status" value="1"/>
</dbReference>
<evidence type="ECO:0000313" key="5">
    <source>
        <dbReference type="EMBL" id="TCL61093.1"/>
    </source>
</evidence>
<dbReference type="PRINTS" id="PR00032">
    <property type="entry name" value="HTHARAC"/>
</dbReference>
<organism evidence="5 6">
    <name type="scientific">Kineothrix alysoides</name>
    <dbReference type="NCBI Taxonomy" id="1469948"/>
    <lineage>
        <taxon>Bacteria</taxon>
        <taxon>Bacillati</taxon>
        <taxon>Bacillota</taxon>
        <taxon>Clostridia</taxon>
        <taxon>Lachnospirales</taxon>
        <taxon>Lachnospiraceae</taxon>
        <taxon>Kineothrix</taxon>
    </lineage>
</organism>
<reference evidence="5 6" key="1">
    <citation type="submission" date="2019-03" db="EMBL/GenBank/DDBJ databases">
        <title>Genomic Encyclopedia of Type Strains, Phase IV (KMG-IV): sequencing the most valuable type-strain genomes for metagenomic binning, comparative biology and taxonomic classification.</title>
        <authorList>
            <person name="Goeker M."/>
        </authorList>
    </citation>
    <scope>NUCLEOTIDE SEQUENCE [LARGE SCALE GENOMIC DNA]</scope>
    <source>
        <strain evidence="5 6">DSM 100556</strain>
    </source>
</reference>